<proteinExistence type="predicted"/>
<dbReference type="Proteomes" id="UP000242715">
    <property type="component" value="Unassembled WGS sequence"/>
</dbReference>
<feature type="signal peptide" evidence="2">
    <location>
        <begin position="1"/>
        <end position="23"/>
    </location>
</feature>
<evidence type="ECO:0000256" key="2">
    <source>
        <dbReference type="SAM" id="SignalP"/>
    </source>
</evidence>
<evidence type="ECO:0000313" key="3">
    <source>
        <dbReference type="EMBL" id="GAU37063.1"/>
    </source>
</evidence>
<feature type="compositionally biased region" description="Basic and acidic residues" evidence="1">
    <location>
        <begin position="114"/>
        <end position="123"/>
    </location>
</feature>
<evidence type="ECO:0000256" key="1">
    <source>
        <dbReference type="SAM" id="MobiDB-lite"/>
    </source>
</evidence>
<feature type="region of interest" description="Disordered" evidence="1">
    <location>
        <begin position="98"/>
        <end position="134"/>
    </location>
</feature>
<reference evidence="4" key="1">
    <citation type="journal article" date="2017" name="Front. Plant Sci.">
        <title>Climate Clever Clovers: New Paradigm to Reduce the Environmental Footprint of Ruminants by Breeding Low Methanogenic Forages Utilizing Haplotype Variation.</title>
        <authorList>
            <person name="Kaur P."/>
            <person name="Appels R."/>
            <person name="Bayer P.E."/>
            <person name="Keeble-Gagnere G."/>
            <person name="Wang J."/>
            <person name="Hirakawa H."/>
            <person name="Shirasawa K."/>
            <person name="Vercoe P."/>
            <person name="Stefanova K."/>
            <person name="Durmic Z."/>
            <person name="Nichols P."/>
            <person name="Revell C."/>
            <person name="Isobe S.N."/>
            <person name="Edwards D."/>
            <person name="Erskine W."/>
        </authorList>
    </citation>
    <scope>NUCLEOTIDE SEQUENCE [LARGE SCALE GENOMIC DNA]</scope>
    <source>
        <strain evidence="4">cv. Daliak</strain>
    </source>
</reference>
<dbReference type="OrthoDB" id="603213at2759"/>
<feature type="compositionally biased region" description="Polar residues" evidence="1">
    <location>
        <begin position="251"/>
        <end position="260"/>
    </location>
</feature>
<organism evidence="3 4">
    <name type="scientific">Trifolium subterraneum</name>
    <name type="common">Subterranean clover</name>
    <dbReference type="NCBI Taxonomy" id="3900"/>
    <lineage>
        <taxon>Eukaryota</taxon>
        <taxon>Viridiplantae</taxon>
        <taxon>Streptophyta</taxon>
        <taxon>Embryophyta</taxon>
        <taxon>Tracheophyta</taxon>
        <taxon>Spermatophyta</taxon>
        <taxon>Magnoliopsida</taxon>
        <taxon>eudicotyledons</taxon>
        <taxon>Gunneridae</taxon>
        <taxon>Pentapetalae</taxon>
        <taxon>rosids</taxon>
        <taxon>fabids</taxon>
        <taxon>Fabales</taxon>
        <taxon>Fabaceae</taxon>
        <taxon>Papilionoideae</taxon>
        <taxon>50 kb inversion clade</taxon>
        <taxon>NPAAA clade</taxon>
        <taxon>Hologalegina</taxon>
        <taxon>IRL clade</taxon>
        <taxon>Trifolieae</taxon>
        <taxon>Trifolium</taxon>
    </lineage>
</organism>
<feature type="chain" id="PRO_5016314109" evidence="2">
    <location>
        <begin position="24"/>
        <end position="288"/>
    </location>
</feature>
<name>A0A2Z6N526_TRISU</name>
<evidence type="ECO:0000313" key="4">
    <source>
        <dbReference type="Proteomes" id="UP000242715"/>
    </source>
</evidence>
<dbReference type="AlphaFoldDB" id="A0A2Z6N526"/>
<keyword evidence="2" id="KW-0732">Signal</keyword>
<dbReference type="EMBL" id="DF973651">
    <property type="protein sequence ID" value="GAU37063.1"/>
    <property type="molecule type" value="Genomic_DNA"/>
</dbReference>
<accession>A0A2Z6N526</accession>
<gene>
    <name evidence="3" type="ORF">TSUD_274240</name>
</gene>
<feature type="region of interest" description="Disordered" evidence="1">
    <location>
        <begin position="242"/>
        <end position="288"/>
    </location>
</feature>
<keyword evidence="4" id="KW-1185">Reference proteome</keyword>
<sequence>METTAKSLVSIIFLTMLITGSYATCPLASLLVVTKETGAIVGGKKLFKQGDNCLLFNGHALVGNDANQFAYAWDAPFNLYPRGGGSRATAPVHILVGKETASGGTGSKQGATNRGDRGEWQEVRRRRRKAPREVDNGWNRQREFSRCRSYGITGSPSWQSRSFSAQHRYHNQRYHDQYHMERRHNRQNADDGREQKTMFAEFLRSHSRPYHGEPENVIHLNSDRIFQTTQNQNQSYLQAAKVSRDGVFRPRNQTRTQQEMQTDDELRKRKGGRSVGTSGESDGEGRKC</sequence>
<protein>
    <submittedName>
        <fullName evidence="3">Uncharacterized protein</fullName>
    </submittedName>
</protein>